<feature type="region of interest" description="Disordered" evidence="1">
    <location>
        <begin position="219"/>
        <end position="240"/>
    </location>
</feature>
<feature type="domain" description="Ribosomal RNA methyltransferase FtsJ" evidence="2">
    <location>
        <begin position="269"/>
        <end position="338"/>
    </location>
</feature>
<dbReference type="PANTHER" id="PTHR37524">
    <property type="entry name" value="RIBOSOMAL RNA LARGE SUBUNIT METHYLTRANSFERASE M"/>
    <property type="match status" value="1"/>
</dbReference>
<sequence length="406" mass="46018">MTMDLCKIAAAKPYGSICKLAGKAWIPVKGFESHLDDELALQANGLPGRMWRFFSASNGYSDFKVNSVPVQTSKLVYCEDIRQEVFWKQLCWEEPFVVRFRSIGEAAELLRGIQRNWAHYPLNCFRRAELIGAKLPYISKKEKPFPYTVPLAGMGVWSLLDEHTLLASARTSSPFPLGVIRFTEDHQNPPSRAYLKLWEALSLLDFYYRRSAETRATETNYTETRIAETPDAETRNTETHSLPTKAVAAEQKGGAVSSVIPVEWALPQRGSHCVDAGACPGGWTWVLNNLRAEITAIDRSPLADFLMREPRITFMQHDAFTLTPESLGKQDWVCSDVICYPPRLLEWIERWRASGLCSKFICTIKMQGAPDFDTIRRFAEIPHSKIVHLTANKHELTWLCAPFIDG</sequence>
<dbReference type="Proteomes" id="UP000014634">
    <property type="component" value="Unassembled WGS sequence"/>
</dbReference>
<protein>
    <recommendedName>
        <fullName evidence="2">Ribosomal RNA methyltransferase FtsJ domain-containing protein</fullName>
    </recommendedName>
</protein>
<evidence type="ECO:0000259" key="2">
    <source>
        <dbReference type="Pfam" id="PF01728"/>
    </source>
</evidence>
<dbReference type="EMBL" id="ATFE01000003">
    <property type="protein sequence ID" value="EPF29885.1"/>
    <property type="molecule type" value="Genomic_DNA"/>
</dbReference>
<evidence type="ECO:0000313" key="3">
    <source>
        <dbReference type="EMBL" id="EPF29885.1"/>
    </source>
</evidence>
<dbReference type="GO" id="GO:0008168">
    <property type="term" value="F:methyltransferase activity"/>
    <property type="evidence" value="ECO:0007669"/>
    <property type="project" value="InterPro"/>
</dbReference>
<dbReference type="GO" id="GO:0032259">
    <property type="term" value="P:methylation"/>
    <property type="evidence" value="ECO:0007669"/>
    <property type="project" value="InterPro"/>
</dbReference>
<dbReference type="SUPFAM" id="SSF53335">
    <property type="entry name" value="S-adenosyl-L-methionine-dependent methyltransferases"/>
    <property type="match status" value="1"/>
</dbReference>
<evidence type="ECO:0000313" key="4">
    <source>
        <dbReference type="Proteomes" id="UP000014634"/>
    </source>
</evidence>
<comment type="caution">
    <text evidence="3">The sequence shown here is derived from an EMBL/GenBank/DDBJ whole genome shotgun (WGS) entry which is preliminary data.</text>
</comment>
<evidence type="ECO:0000256" key="1">
    <source>
        <dbReference type="SAM" id="MobiDB-lite"/>
    </source>
</evidence>
<dbReference type="InterPro" id="IPR029063">
    <property type="entry name" value="SAM-dependent_MTases_sf"/>
</dbReference>
<organism evidence="3 4">
    <name type="scientific">Treponema medium ATCC 700293</name>
    <dbReference type="NCBI Taxonomy" id="1125700"/>
    <lineage>
        <taxon>Bacteria</taxon>
        <taxon>Pseudomonadati</taxon>
        <taxon>Spirochaetota</taxon>
        <taxon>Spirochaetia</taxon>
        <taxon>Spirochaetales</taxon>
        <taxon>Treponemataceae</taxon>
        <taxon>Treponema</taxon>
    </lineage>
</organism>
<dbReference type="Pfam" id="PF01728">
    <property type="entry name" value="FtsJ"/>
    <property type="match status" value="1"/>
</dbReference>
<proteinExistence type="predicted"/>
<reference evidence="3 4" key="1">
    <citation type="submission" date="2013-04" db="EMBL/GenBank/DDBJ databases">
        <title>The Genome Sequence of Treponema medium ATCC 700293.</title>
        <authorList>
            <consortium name="The Broad Institute Genomics Platform"/>
            <person name="Earl A."/>
            <person name="Ward D."/>
            <person name="Feldgarden M."/>
            <person name="Gevers D."/>
            <person name="Leonetti C."/>
            <person name="Blanton J.M."/>
            <person name="Dewhirst F.E."/>
            <person name="Izard J."/>
            <person name="Walker B."/>
            <person name="Young S."/>
            <person name="Zeng Q."/>
            <person name="Gargeya S."/>
            <person name="Fitzgerald M."/>
            <person name="Haas B."/>
            <person name="Abouelleil A."/>
            <person name="Allen A.W."/>
            <person name="Alvarado L."/>
            <person name="Arachchi H.M."/>
            <person name="Berlin A.M."/>
            <person name="Chapman S.B."/>
            <person name="Gainer-Dewar J."/>
            <person name="Goldberg J."/>
            <person name="Griggs A."/>
            <person name="Gujja S."/>
            <person name="Hansen M."/>
            <person name="Howarth C."/>
            <person name="Imamovic A."/>
            <person name="Ireland A."/>
            <person name="Larimer J."/>
            <person name="McCowan C."/>
            <person name="Murphy C."/>
            <person name="Pearson M."/>
            <person name="Poon T.W."/>
            <person name="Priest M."/>
            <person name="Roberts A."/>
            <person name="Saif S."/>
            <person name="Shea T."/>
            <person name="Sisk P."/>
            <person name="Sykes S."/>
            <person name="Wortman J."/>
            <person name="Nusbaum C."/>
            <person name="Birren B."/>
        </authorList>
    </citation>
    <scope>NUCLEOTIDE SEQUENCE [LARGE SCALE GENOMIC DNA]</scope>
    <source>
        <strain evidence="3 4">ATCC 700293</strain>
    </source>
</reference>
<dbReference type="AlphaFoldDB" id="A0AA87TFS8"/>
<gene>
    <name evidence="3" type="ORF">HMPREF9195_00599</name>
</gene>
<dbReference type="InterPro" id="IPR002877">
    <property type="entry name" value="RNA_MeTrfase_FtsJ_dom"/>
</dbReference>
<dbReference type="RefSeq" id="WP_016522580.1">
    <property type="nucleotide sequence ID" value="NZ_KE332517.1"/>
</dbReference>
<name>A0AA87TFS8_TREMD</name>
<accession>A0AA87TFS8</accession>
<dbReference type="PANTHER" id="PTHR37524:SF2">
    <property type="entry name" value="RIBOSOMAL RNA METHYLTRANSFERASE FTSJ DOMAIN-CONTAINING PROTEIN"/>
    <property type="match status" value="1"/>
</dbReference>
<feature type="compositionally biased region" description="Basic and acidic residues" evidence="1">
    <location>
        <begin position="225"/>
        <end position="238"/>
    </location>
</feature>
<dbReference type="Gene3D" id="3.40.50.150">
    <property type="entry name" value="Vaccinia Virus protein VP39"/>
    <property type="match status" value="1"/>
</dbReference>